<accession>A0A4Y4D6Q6</accession>
<gene>
    <name evidence="2" type="ORF">KVA01_21570</name>
</gene>
<reference evidence="2 3" key="1">
    <citation type="submission" date="2019-06" db="EMBL/GenBank/DDBJ databases">
        <title>Whole genome shotgun sequence of Kocuria varians NBRC 15358.</title>
        <authorList>
            <person name="Hosoyama A."/>
            <person name="Uohara A."/>
            <person name="Ohji S."/>
            <person name="Ichikawa N."/>
        </authorList>
    </citation>
    <scope>NUCLEOTIDE SEQUENCE [LARGE SCALE GENOMIC DNA]</scope>
    <source>
        <strain evidence="2 3">NBRC 15358</strain>
    </source>
</reference>
<dbReference type="AlphaFoldDB" id="A0A4Y4D6Q6"/>
<evidence type="ECO:0000256" key="1">
    <source>
        <dbReference type="SAM" id="Phobius"/>
    </source>
</evidence>
<feature type="transmembrane region" description="Helical" evidence="1">
    <location>
        <begin position="26"/>
        <end position="47"/>
    </location>
</feature>
<dbReference type="Proteomes" id="UP000315730">
    <property type="component" value="Unassembled WGS sequence"/>
</dbReference>
<keyword evidence="1" id="KW-1133">Transmembrane helix</keyword>
<protein>
    <submittedName>
        <fullName evidence="2">Uncharacterized protein</fullName>
    </submittedName>
</protein>
<comment type="caution">
    <text evidence="2">The sequence shown here is derived from an EMBL/GenBank/DDBJ whole genome shotgun (WGS) entry which is preliminary data.</text>
</comment>
<dbReference type="EMBL" id="BJNW01000021">
    <property type="protein sequence ID" value="GED00003.1"/>
    <property type="molecule type" value="Genomic_DNA"/>
</dbReference>
<evidence type="ECO:0000313" key="3">
    <source>
        <dbReference type="Proteomes" id="UP000315730"/>
    </source>
</evidence>
<keyword evidence="3" id="KW-1185">Reference proteome</keyword>
<sequence>MGDVLLSRDSVFSDPDLATGSATENAVMVSVLLGMVALILGFILFLGWRTFQGSQRARLTMIVLVTASQVTQMVAFFQAGRPSGGALLSASIDLLTVYALTSLSARAWTRGGAERARTEAAA</sequence>
<keyword evidence="1" id="KW-0472">Membrane</keyword>
<organism evidence="2 3">
    <name type="scientific">Kocuria varians</name>
    <name type="common">Micrococcus varians</name>
    <dbReference type="NCBI Taxonomy" id="1272"/>
    <lineage>
        <taxon>Bacteria</taxon>
        <taxon>Bacillati</taxon>
        <taxon>Actinomycetota</taxon>
        <taxon>Actinomycetes</taxon>
        <taxon>Micrococcales</taxon>
        <taxon>Micrococcaceae</taxon>
        <taxon>Kocuria</taxon>
    </lineage>
</organism>
<name>A0A4Y4D6Q6_KOCVA</name>
<evidence type="ECO:0000313" key="2">
    <source>
        <dbReference type="EMBL" id="GED00003.1"/>
    </source>
</evidence>
<keyword evidence="1" id="KW-0812">Transmembrane</keyword>
<dbReference type="RefSeq" id="WP_170221156.1">
    <property type="nucleotide sequence ID" value="NZ_BJNW01000021.1"/>
</dbReference>
<proteinExistence type="predicted"/>